<evidence type="ECO:0000256" key="2">
    <source>
        <dbReference type="ARBA" id="ARBA00022448"/>
    </source>
</evidence>
<evidence type="ECO:0000313" key="10">
    <source>
        <dbReference type="Proteomes" id="UP000198565"/>
    </source>
</evidence>
<keyword evidence="3" id="KW-1003">Cell membrane</keyword>
<organism evidence="9 10">
    <name type="scientific">Gracilibacillus orientalis</name>
    <dbReference type="NCBI Taxonomy" id="334253"/>
    <lineage>
        <taxon>Bacteria</taxon>
        <taxon>Bacillati</taxon>
        <taxon>Bacillota</taxon>
        <taxon>Bacilli</taxon>
        <taxon>Bacillales</taxon>
        <taxon>Bacillaceae</taxon>
        <taxon>Gracilibacillus</taxon>
    </lineage>
</organism>
<dbReference type="CDD" id="cd06261">
    <property type="entry name" value="TM_PBP2"/>
    <property type="match status" value="1"/>
</dbReference>
<keyword evidence="5 7" id="KW-1133">Transmembrane helix</keyword>
<dbReference type="SUPFAM" id="SSF161098">
    <property type="entry name" value="MetI-like"/>
    <property type="match status" value="1"/>
</dbReference>
<dbReference type="PROSITE" id="PS50928">
    <property type="entry name" value="ABC_TM1"/>
    <property type="match status" value="1"/>
</dbReference>
<dbReference type="InterPro" id="IPR035906">
    <property type="entry name" value="MetI-like_sf"/>
</dbReference>
<feature type="transmembrane region" description="Helical" evidence="7">
    <location>
        <begin position="244"/>
        <end position="265"/>
    </location>
</feature>
<feature type="transmembrane region" description="Helical" evidence="7">
    <location>
        <begin position="187"/>
        <end position="212"/>
    </location>
</feature>
<accession>A0A1I4HYN7</accession>
<dbReference type="Pfam" id="PF00528">
    <property type="entry name" value="BPD_transp_1"/>
    <property type="match status" value="1"/>
</dbReference>
<evidence type="ECO:0000259" key="8">
    <source>
        <dbReference type="PROSITE" id="PS50928"/>
    </source>
</evidence>
<evidence type="ECO:0000256" key="3">
    <source>
        <dbReference type="ARBA" id="ARBA00022475"/>
    </source>
</evidence>
<feature type="domain" description="ABC transmembrane type-1" evidence="8">
    <location>
        <begin position="77"/>
        <end position="266"/>
    </location>
</feature>
<dbReference type="PANTHER" id="PTHR43744:SF12">
    <property type="entry name" value="ABC TRANSPORTER PERMEASE PROTEIN MG189-RELATED"/>
    <property type="match status" value="1"/>
</dbReference>
<dbReference type="GO" id="GO:0055085">
    <property type="term" value="P:transmembrane transport"/>
    <property type="evidence" value="ECO:0007669"/>
    <property type="project" value="InterPro"/>
</dbReference>
<feature type="transmembrane region" description="Helical" evidence="7">
    <location>
        <begin position="12"/>
        <end position="31"/>
    </location>
</feature>
<dbReference type="Gene3D" id="1.10.3720.10">
    <property type="entry name" value="MetI-like"/>
    <property type="match status" value="1"/>
</dbReference>
<dbReference type="InterPro" id="IPR000515">
    <property type="entry name" value="MetI-like"/>
</dbReference>
<evidence type="ECO:0000256" key="7">
    <source>
        <dbReference type="RuleBase" id="RU363032"/>
    </source>
</evidence>
<evidence type="ECO:0000256" key="6">
    <source>
        <dbReference type="ARBA" id="ARBA00023136"/>
    </source>
</evidence>
<keyword evidence="2 7" id="KW-0813">Transport</keyword>
<dbReference type="Proteomes" id="UP000198565">
    <property type="component" value="Unassembled WGS sequence"/>
</dbReference>
<name>A0A1I4HYN7_9BACI</name>
<feature type="transmembrane region" description="Helical" evidence="7">
    <location>
        <begin position="148"/>
        <end position="166"/>
    </location>
</feature>
<proteinExistence type="inferred from homology"/>
<reference evidence="10" key="1">
    <citation type="submission" date="2016-10" db="EMBL/GenBank/DDBJ databases">
        <authorList>
            <person name="Varghese N."/>
            <person name="Submissions S."/>
        </authorList>
    </citation>
    <scope>NUCLEOTIDE SEQUENCE [LARGE SCALE GENOMIC DNA]</scope>
    <source>
        <strain evidence="10">CGMCC 1.4250</strain>
    </source>
</reference>
<evidence type="ECO:0000256" key="1">
    <source>
        <dbReference type="ARBA" id="ARBA00004651"/>
    </source>
</evidence>
<dbReference type="RefSeq" id="WP_091481099.1">
    <property type="nucleotide sequence ID" value="NZ_FOTR01000001.1"/>
</dbReference>
<keyword evidence="10" id="KW-1185">Reference proteome</keyword>
<evidence type="ECO:0000256" key="4">
    <source>
        <dbReference type="ARBA" id="ARBA00022692"/>
    </source>
</evidence>
<comment type="similarity">
    <text evidence="7">Belongs to the binding-protein-dependent transport system permease family.</text>
</comment>
<gene>
    <name evidence="9" type="ORF">SAMN04487943_101692</name>
</gene>
<dbReference type="EMBL" id="FOTR01000001">
    <property type="protein sequence ID" value="SFL46596.1"/>
    <property type="molecule type" value="Genomic_DNA"/>
</dbReference>
<dbReference type="OrthoDB" id="9771544at2"/>
<dbReference type="GO" id="GO:0005886">
    <property type="term" value="C:plasma membrane"/>
    <property type="evidence" value="ECO:0007669"/>
    <property type="project" value="UniProtKB-SubCell"/>
</dbReference>
<sequence>MKGITVIRLLKYIVLIAFAILFLFPTVWMLVSSTKTVVEISEEIGSMQSFIPNFSNIQNWLIPYQEMFSRFNFSIHFFNSVYYTFIIVFGSLFVNSLAGYALAVFDVPFKKFITGALIILIIFPFQSVFIQIFIIINQWNLTNTVWGLALPHIGSAFYIYLFMVFFQRIPKELRESAYIDGASNWKIFTKIVVPISRPIFMTIGILVFVGAWNDYVWPLMVFTEESKYPLSVAVNIMNETKPAYLNQVMAGLTVTTIPILLIFILGQKYITPQNSSSGIK</sequence>
<evidence type="ECO:0000313" key="9">
    <source>
        <dbReference type="EMBL" id="SFL46596.1"/>
    </source>
</evidence>
<evidence type="ECO:0000256" key="5">
    <source>
        <dbReference type="ARBA" id="ARBA00022989"/>
    </source>
</evidence>
<feature type="transmembrane region" description="Helical" evidence="7">
    <location>
        <begin position="81"/>
        <end position="105"/>
    </location>
</feature>
<dbReference type="STRING" id="334253.SAMN04487943_101692"/>
<keyword evidence="6 7" id="KW-0472">Membrane</keyword>
<dbReference type="PANTHER" id="PTHR43744">
    <property type="entry name" value="ABC TRANSPORTER PERMEASE PROTEIN MG189-RELATED-RELATED"/>
    <property type="match status" value="1"/>
</dbReference>
<protein>
    <submittedName>
        <fullName evidence="9">Fructooligosaccharide transport system permease protein</fullName>
    </submittedName>
</protein>
<dbReference type="AlphaFoldDB" id="A0A1I4HYN7"/>
<comment type="subcellular location">
    <subcellularLocation>
        <location evidence="1 7">Cell membrane</location>
        <topology evidence="1 7">Multi-pass membrane protein</topology>
    </subcellularLocation>
</comment>
<keyword evidence="4 7" id="KW-0812">Transmembrane</keyword>
<feature type="transmembrane region" description="Helical" evidence="7">
    <location>
        <begin position="112"/>
        <end position="136"/>
    </location>
</feature>